<dbReference type="STRING" id="293826.Amet_1715"/>
<proteinExistence type="inferred from homology"/>
<feature type="region of interest" description="Disordered" evidence="5">
    <location>
        <begin position="1"/>
        <end position="53"/>
    </location>
</feature>
<dbReference type="CDD" id="cd00995">
    <property type="entry name" value="PBP2_NikA_DppA_OppA_like"/>
    <property type="match status" value="1"/>
</dbReference>
<dbReference type="GO" id="GO:0015833">
    <property type="term" value="P:peptide transport"/>
    <property type="evidence" value="ECO:0007669"/>
    <property type="project" value="TreeGrafter"/>
</dbReference>
<dbReference type="Gene3D" id="3.40.190.10">
    <property type="entry name" value="Periplasmic binding protein-like II"/>
    <property type="match status" value="1"/>
</dbReference>
<dbReference type="GO" id="GO:0006935">
    <property type="term" value="P:chemotaxis"/>
    <property type="evidence" value="ECO:0007669"/>
    <property type="project" value="InterPro"/>
</dbReference>
<dbReference type="Proteomes" id="UP000001572">
    <property type="component" value="Chromosome"/>
</dbReference>
<evidence type="ECO:0000313" key="8">
    <source>
        <dbReference type="Proteomes" id="UP000001572"/>
    </source>
</evidence>
<dbReference type="InterPro" id="IPR039424">
    <property type="entry name" value="SBP_5"/>
</dbReference>
<dbReference type="PRINTS" id="PR00260">
    <property type="entry name" value="CHEMTRNSDUCR"/>
</dbReference>
<feature type="compositionally biased region" description="Polar residues" evidence="5">
    <location>
        <begin position="41"/>
        <end position="53"/>
    </location>
</feature>
<sequence>MIFFKNKNQTQETMEPRENKQEKREELQKKETMKKIKGQSERQQQANDRVSTGVEQVENTMVQMLDIIKEIAEEAEKQSFYLEKSIEIVNESAAFSQQVAVSTSQAGEISTNALATAQKGKKAVDSTIECMHTIKDSVDNVQNVVIELESRSKKIENIVGTIKEIAKQTNLLALNAAIEAARAGEHGRGFAVVAGEVKKLAEKSASSSEEISTIILEIQGKTMESINAMKASSHVVVQGVDIAKETEKTIEEIVSAVDVSHTVTSEINEASHKQADNIEFLIQTIDDMEKAAHRVLNLTETATMDTQYQKSSVRYLKSLTQQLNEISQRGIETIANFTKGIEAEATKLNFLNIGKPKDFDPAMAIDLASINVLANMHIGLVKFGEDTDIVPSAAKSWHLENDGVTWSFLLKQGVRFHNGKELKARHFKSSIERILNPKTYSPNAWLFEMIVGAKELMGGERNEAIGIKIMDDYRLSITLEKPYHSFILNLGQTASSIVDVDGEQVVGAGPYYIQKREEHSCTLKAFEGYYEGKAFVDEVKVIYEEANNSQAFEEKEIDLMGVNHGAYQYIRKLPEHKDRVCIDEGYGTYYVGFNLKSNNPLVQSKKVRQAINYSVHKGHLIDEVTGGLATEAQGPIPPTIIDDRTLKGYPYDINKGKSLFAETEFKGQQKGQLNLHYIQSAGDNTYELIAKSIQRQLQEIGIDVKLMPQNNQEYLTPRGYETCDIFVYRWIGDTGDPDNFLQPMFNINNPTDFTRYHNPQVDAGLEEAMAIKNPSKRQEKYCEIQRMIVEDAPWIFLYHMTNNYIYQPYVKGAKIHPIGFYRFNHIWLDQ</sequence>
<reference evidence="8" key="1">
    <citation type="journal article" date="2016" name="Genome Announc.">
        <title>Complete genome sequence of Alkaliphilus metalliredigens strain QYMF, an alkaliphilic and metal-reducing bacterium isolated from borax-contaminated leachate ponds.</title>
        <authorList>
            <person name="Hwang C."/>
            <person name="Copeland A."/>
            <person name="Lucas S."/>
            <person name="Lapidus A."/>
            <person name="Barry K."/>
            <person name="Detter J.C."/>
            <person name="Glavina Del Rio T."/>
            <person name="Hammon N."/>
            <person name="Israni S."/>
            <person name="Dalin E."/>
            <person name="Tice H."/>
            <person name="Pitluck S."/>
            <person name="Chertkov O."/>
            <person name="Brettin T."/>
            <person name="Bruce D."/>
            <person name="Han C."/>
            <person name="Schmutz J."/>
            <person name="Larimer F."/>
            <person name="Land M.L."/>
            <person name="Hauser L."/>
            <person name="Kyrpides N."/>
            <person name="Mikhailova N."/>
            <person name="Ye Q."/>
            <person name="Zhou J."/>
            <person name="Richardson P."/>
            <person name="Fields M.W."/>
        </authorList>
    </citation>
    <scope>NUCLEOTIDE SEQUENCE [LARGE SCALE GENOMIC DNA]</scope>
    <source>
        <strain evidence="8">QYMF</strain>
    </source>
</reference>
<dbReference type="Pfam" id="PF00496">
    <property type="entry name" value="SBP_bac_5"/>
    <property type="match status" value="1"/>
</dbReference>
<dbReference type="OrthoDB" id="9772924at2"/>
<dbReference type="RefSeq" id="WP_012062929.1">
    <property type="nucleotide sequence ID" value="NC_009633.1"/>
</dbReference>
<keyword evidence="2" id="KW-0813">Transport</keyword>
<dbReference type="Pfam" id="PF00015">
    <property type="entry name" value="MCPsignal"/>
    <property type="match status" value="1"/>
</dbReference>
<dbReference type="Gene3D" id="1.10.287.950">
    <property type="entry name" value="Methyl-accepting chemotaxis protein"/>
    <property type="match status" value="1"/>
</dbReference>
<evidence type="ECO:0000256" key="5">
    <source>
        <dbReference type="SAM" id="MobiDB-lite"/>
    </source>
</evidence>
<dbReference type="eggNOG" id="COG0747">
    <property type="taxonomic scope" value="Bacteria"/>
</dbReference>
<dbReference type="PROSITE" id="PS50111">
    <property type="entry name" value="CHEMOTAXIS_TRANSDUC_2"/>
    <property type="match status" value="1"/>
</dbReference>
<dbReference type="InterPro" id="IPR000914">
    <property type="entry name" value="SBP_5_dom"/>
</dbReference>
<evidence type="ECO:0000313" key="7">
    <source>
        <dbReference type="EMBL" id="ABR47891.1"/>
    </source>
</evidence>
<gene>
    <name evidence="7" type="ordered locus">Amet_1715</name>
</gene>
<keyword evidence="8" id="KW-1185">Reference proteome</keyword>
<dbReference type="InterPro" id="IPR004089">
    <property type="entry name" value="MCPsignal_dom"/>
</dbReference>
<keyword evidence="3" id="KW-0732">Signal</keyword>
<dbReference type="PANTHER" id="PTHR30290">
    <property type="entry name" value="PERIPLASMIC BINDING COMPONENT OF ABC TRANSPORTER"/>
    <property type="match status" value="1"/>
</dbReference>
<dbReference type="InterPro" id="IPR004090">
    <property type="entry name" value="Chemotax_Me-accpt_rcpt"/>
</dbReference>
<evidence type="ECO:0000259" key="6">
    <source>
        <dbReference type="PROSITE" id="PS50111"/>
    </source>
</evidence>
<dbReference type="CDD" id="cd11386">
    <property type="entry name" value="MCP_signal"/>
    <property type="match status" value="1"/>
</dbReference>
<dbReference type="AlphaFoldDB" id="A6TNX3"/>
<feature type="compositionally biased region" description="Basic and acidic residues" evidence="5">
    <location>
        <begin position="14"/>
        <end position="40"/>
    </location>
</feature>
<name>A6TNX3_ALKMQ</name>
<dbReference type="PANTHER" id="PTHR30290:SF9">
    <property type="entry name" value="OLIGOPEPTIDE-BINDING PROTEIN APPA"/>
    <property type="match status" value="1"/>
</dbReference>
<dbReference type="EMBL" id="CP000724">
    <property type="protein sequence ID" value="ABR47891.1"/>
    <property type="molecule type" value="Genomic_DNA"/>
</dbReference>
<dbReference type="SUPFAM" id="SSF53850">
    <property type="entry name" value="Periplasmic binding protein-like II"/>
    <property type="match status" value="1"/>
</dbReference>
<organism evidence="7 8">
    <name type="scientific">Alkaliphilus metalliredigens (strain QYMF)</name>
    <dbReference type="NCBI Taxonomy" id="293826"/>
    <lineage>
        <taxon>Bacteria</taxon>
        <taxon>Bacillati</taxon>
        <taxon>Bacillota</taxon>
        <taxon>Clostridia</taxon>
        <taxon>Peptostreptococcales</taxon>
        <taxon>Natronincolaceae</taxon>
        <taxon>Alkaliphilus</taxon>
    </lineage>
</organism>
<dbReference type="SUPFAM" id="SSF58104">
    <property type="entry name" value="Methyl-accepting chemotaxis protein (MCP) signaling domain"/>
    <property type="match status" value="1"/>
</dbReference>
<dbReference type="eggNOG" id="COG0840">
    <property type="taxonomic scope" value="Bacteria"/>
</dbReference>
<evidence type="ECO:0000256" key="4">
    <source>
        <dbReference type="PROSITE-ProRule" id="PRU00284"/>
    </source>
</evidence>
<dbReference type="GO" id="GO:0007165">
    <property type="term" value="P:signal transduction"/>
    <property type="evidence" value="ECO:0007669"/>
    <property type="project" value="UniProtKB-KW"/>
</dbReference>
<protein>
    <submittedName>
        <fullName evidence="7">Methyl-accepting chemotaxis sensory transducer</fullName>
    </submittedName>
</protein>
<feature type="compositionally biased region" description="Polar residues" evidence="5">
    <location>
        <begin position="1"/>
        <end position="13"/>
    </location>
</feature>
<dbReference type="HOGENOM" id="CLU_017028_7_0_9"/>
<evidence type="ECO:0000256" key="3">
    <source>
        <dbReference type="ARBA" id="ARBA00022729"/>
    </source>
</evidence>
<dbReference type="GO" id="GO:0004888">
    <property type="term" value="F:transmembrane signaling receptor activity"/>
    <property type="evidence" value="ECO:0007669"/>
    <property type="project" value="InterPro"/>
</dbReference>
<dbReference type="GO" id="GO:0016020">
    <property type="term" value="C:membrane"/>
    <property type="evidence" value="ECO:0007669"/>
    <property type="project" value="InterPro"/>
</dbReference>
<evidence type="ECO:0000256" key="1">
    <source>
        <dbReference type="ARBA" id="ARBA00005695"/>
    </source>
</evidence>
<dbReference type="Gene3D" id="3.90.76.10">
    <property type="entry name" value="Dipeptide-binding Protein, Domain 1"/>
    <property type="match status" value="1"/>
</dbReference>
<comment type="similarity">
    <text evidence="1">Belongs to the bacterial solute-binding protein 5 family.</text>
</comment>
<dbReference type="Gene3D" id="3.10.105.10">
    <property type="entry name" value="Dipeptide-binding Protein, Domain 3"/>
    <property type="match status" value="1"/>
</dbReference>
<dbReference type="SMART" id="SM00283">
    <property type="entry name" value="MA"/>
    <property type="match status" value="1"/>
</dbReference>
<keyword evidence="4" id="KW-0807">Transducer</keyword>
<evidence type="ECO:0000256" key="2">
    <source>
        <dbReference type="ARBA" id="ARBA00022448"/>
    </source>
</evidence>
<feature type="domain" description="Methyl-accepting transducer" evidence="6">
    <location>
        <begin position="53"/>
        <end position="289"/>
    </location>
</feature>
<dbReference type="GO" id="GO:1904680">
    <property type="term" value="F:peptide transmembrane transporter activity"/>
    <property type="evidence" value="ECO:0007669"/>
    <property type="project" value="TreeGrafter"/>
</dbReference>
<dbReference type="KEGG" id="amt:Amet_1715"/>
<accession>A6TNX3</accession>